<evidence type="ECO:0000313" key="3">
    <source>
        <dbReference type="EMBL" id="KIK44279.1"/>
    </source>
</evidence>
<evidence type="ECO:0000313" key="4">
    <source>
        <dbReference type="Proteomes" id="UP000054485"/>
    </source>
</evidence>
<organism evidence="3 4">
    <name type="scientific">Suillus luteus UH-Slu-Lm8-n1</name>
    <dbReference type="NCBI Taxonomy" id="930992"/>
    <lineage>
        <taxon>Eukaryota</taxon>
        <taxon>Fungi</taxon>
        <taxon>Dikarya</taxon>
        <taxon>Basidiomycota</taxon>
        <taxon>Agaricomycotina</taxon>
        <taxon>Agaricomycetes</taxon>
        <taxon>Agaricomycetidae</taxon>
        <taxon>Boletales</taxon>
        <taxon>Suillineae</taxon>
        <taxon>Suillaceae</taxon>
        <taxon>Suillus</taxon>
    </lineage>
</organism>
<name>A0A0D0B2M3_9AGAM</name>
<gene>
    <name evidence="3" type="ORF">CY34DRAFT_646123</name>
</gene>
<dbReference type="AlphaFoldDB" id="A0A0D0B2M3"/>
<dbReference type="InterPro" id="IPR045340">
    <property type="entry name" value="DUF6533"/>
</dbReference>
<feature type="transmembrane region" description="Helical" evidence="1">
    <location>
        <begin position="118"/>
        <end position="141"/>
    </location>
</feature>
<keyword evidence="1" id="KW-0812">Transmembrane</keyword>
<dbReference type="HOGENOM" id="CLU_057751_0_1_1"/>
<dbReference type="STRING" id="930992.A0A0D0B2M3"/>
<keyword evidence="1" id="KW-0472">Membrane</keyword>
<keyword evidence="1" id="KW-1133">Transmembrane helix</keyword>
<dbReference type="InParanoid" id="A0A0D0B2M3"/>
<proteinExistence type="predicted"/>
<protein>
    <recommendedName>
        <fullName evidence="2">DUF6533 domain-containing protein</fullName>
    </recommendedName>
</protein>
<feature type="transmembrane region" description="Helical" evidence="1">
    <location>
        <begin position="83"/>
        <end position="106"/>
    </location>
</feature>
<accession>A0A0D0B2M3</accession>
<sequence>MSGSELEESLYALDWNNSISVAAITLVSYEYILQLEKEATFVWERQWSAMTYLYLAVRYFGVLIAITCACWGGLFYISEAVSYGIFLFFQWGFSVYFCLAEVILIWRLYALYNQSKPLLYILVGFFLPVVALYIAVDIFLWSRPSAISMQEIIITPAVKYCTTSFHIGPMPAIYASIPVICYDILLVVLAIAALGRHLRERKELNMRPNAYVVVIVRYHVLYFVL</sequence>
<feature type="domain" description="DUF6533" evidence="2">
    <location>
        <begin position="19"/>
        <end position="63"/>
    </location>
</feature>
<dbReference type="OrthoDB" id="2666372at2759"/>
<reference evidence="4" key="2">
    <citation type="submission" date="2015-01" db="EMBL/GenBank/DDBJ databases">
        <title>Evolutionary Origins and Diversification of the Mycorrhizal Mutualists.</title>
        <authorList>
            <consortium name="DOE Joint Genome Institute"/>
            <consortium name="Mycorrhizal Genomics Consortium"/>
            <person name="Kohler A."/>
            <person name="Kuo A."/>
            <person name="Nagy L.G."/>
            <person name="Floudas D."/>
            <person name="Copeland A."/>
            <person name="Barry K.W."/>
            <person name="Cichocki N."/>
            <person name="Veneault-Fourrey C."/>
            <person name="LaButti K."/>
            <person name="Lindquist E.A."/>
            <person name="Lipzen A."/>
            <person name="Lundell T."/>
            <person name="Morin E."/>
            <person name="Murat C."/>
            <person name="Riley R."/>
            <person name="Ohm R."/>
            <person name="Sun H."/>
            <person name="Tunlid A."/>
            <person name="Henrissat B."/>
            <person name="Grigoriev I.V."/>
            <person name="Hibbett D.S."/>
            <person name="Martin F."/>
        </authorList>
    </citation>
    <scope>NUCLEOTIDE SEQUENCE [LARGE SCALE GENOMIC DNA]</scope>
    <source>
        <strain evidence="4">UH-Slu-Lm8-n1</strain>
    </source>
</reference>
<evidence type="ECO:0000259" key="2">
    <source>
        <dbReference type="Pfam" id="PF20151"/>
    </source>
</evidence>
<dbReference type="EMBL" id="KN835194">
    <property type="protein sequence ID" value="KIK44279.1"/>
    <property type="molecule type" value="Genomic_DNA"/>
</dbReference>
<keyword evidence="4" id="KW-1185">Reference proteome</keyword>
<dbReference type="Proteomes" id="UP000054485">
    <property type="component" value="Unassembled WGS sequence"/>
</dbReference>
<reference evidence="3 4" key="1">
    <citation type="submission" date="2014-04" db="EMBL/GenBank/DDBJ databases">
        <authorList>
            <consortium name="DOE Joint Genome Institute"/>
            <person name="Kuo A."/>
            <person name="Ruytinx J."/>
            <person name="Rineau F."/>
            <person name="Colpaert J."/>
            <person name="Kohler A."/>
            <person name="Nagy L.G."/>
            <person name="Floudas D."/>
            <person name="Copeland A."/>
            <person name="Barry K.W."/>
            <person name="Cichocki N."/>
            <person name="Veneault-Fourrey C."/>
            <person name="LaButti K."/>
            <person name="Lindquist E.A."/>
            <person name="Lipzen A."/>
            <person name="Lundell T."/>
            <person name="Morin E."/>
            <person name="Murat C."/>
            <person name="Sun H."/>
            <person name="Tunlid A."/>
            <person name="Henrissat B."/>
            <person name="Grigoriev I.V."/>
            <person name="Hibbett D.S."/>
            <person name="Martin F."/>
            <person name="Nordberg H.P."/>
            <person name="Cantor M.N."/>
            <person name="Hua S.X."/>
        </authorList>
    </citation>
    <scope>NUCLEOTIDE SEQUENCE [LARGE SCALE GENOMIC DNA]</scope>
    <source>
        <strain evidence="3 4">UH-Slu-Lm8-n1</strain>
    </source>
</reference>
<feature type="transmembrane region" description="Helical" evidence="1">
    <location>
        <begin position="52"/>
        <end position="77"/>
    </location>
</feature>
<evidence type="ECO:0000256" key="1">
    <source>
        <dbReference type="SAM" id="Phobius"/>
    </source>
</evidence>
<feature type="transmembrane region" description="Helical" evidence="1">
    <location>
        <begin position="172"/>
        <end position="194"/>
    </location>
</feature>
<dbReference type="Pfam" id="PF20151">
    <property type="entry name" value="DUF6533"/>
    <property type="match status" value="1"/>
</dbReference>